<dbReference type="EMBL" id="BARS01023082">
    <property type="protein sequence ID" value="GAG07390.1"/>
    <property type="molecule type" value="Genomic_DNA"/>
</dbReference>
<sequence length="49" mass="5600">MKFNPKDRVCLSDGTIGEVRKVREDGMVLVTITAWGQDKQVHESELRKV</sequence>
<evidence type="ECO:0000313" key="1">
    <source>
        <dbReference type="EMBL" id="GAG07390.1"/>
    </source>
</evidence>
<organism evidence="1">
    <name type="scientific">marine sediment metagenome</name>
    <dbReference type="NCBI Taxonomy" id="412755"/>
    <lineage>
        <taxon>unclassified sequences</taxon>
        <taxon>metagenomes</taxon>
        <taxon>ecological metagenomes</taxon>
    </lineage>
</organism>
<protein>
    <submittedName>
        <fullName evidence="1">Uncharacterized protein</fullName>
    </submittedName>
</protein>
<accession>X0UNX2</accession>
<proteinExistence type="predicted"/>
<comment type="caution">
    <text evidence="1">The sequence shown here is derived from an EMBL/GenBank/DDBJ whole genome shotgun (WGS) entry which is preliminary data.</text>
</comment>
<name>X0UNX2_9ZZZZ</name>
<dbReference type="AlphaFoldDB" id="X0UNX2"/>
<gene>
    <name evidence="1" type="ORF">S01H1_36796</name>
</gene>
<reference evidence="1" key="1">
    <citation type="journal article" date="2014" name="Front. Microbiol.">
        <title>High frequency of phylogenetically diverse reductive dehalogenase-homologous genes in deep subseafloor sedimentary metagenomes.</title>
        <authorList>
            <person name="Kawai M."/>
            <person name="Futagami T."/>
            <person name="Toyoda A."/>
            <person name="Takaki Y."/>
            <person name="Nishi S."/>
            <person name="Hori S."/>
            <person name="Arai W."/>
            <person name="Tsubouchi T."/>
            <person name="Morono Y."/>
            <person name="Uchiyama I."/>
            <person name="Ito T."/>
            <person name="Fujiyama A."/>
            <person name="Inagaki F."/>
            <person name="Takami H."/>
        </authorList>
    </citation>
    <scope>NUCLEOTIDE SEQUENCE</scope>
    <source>
        <strain evidence="1">Expedition CK06-06</strain>
    </source>
</reference>